<comment type="caution">
    <text evidence="10">The sequence shown here is derived from an EMBL/GenBank/DDBJ whole genome shotgun (WGS) entry which is preliminary data.</text>
</comment>
<dbReference type="Gene3D" id="1.20.140.10">
    <property type="entry name" value="Butyryl-CoA Dehydrogenase, subunit A, domain 3"/>
    <property type="match status" value="1"/>
</dbReference>
<dbReference type="SUPFAM" id="SSF56645">
    <property type="entry name" value="Acyl-CoA dehydrogenase NM domain-like"/>
    <property type="match status" value="1"/>
</dbReference>
<dbReference type="InterPro" id="IPR046373">
    <property type="entry name" value="Acyl-CoA_Oxase/DH_mid-dom_sf"/>
</dbReference>
<reference evidence="10 11" key="1">
    <citation type="submission" date="2020-08" db="EMBL/GenBank/DDBJ databases">
        <title>Genomic Encyclopedia of Type Strains, Phase IV (KMG-IV): sequencing the most valuable type-strain genomes for metagenomic binning, comparative biology and taxonomic classification.</title>
        <authorList>
            <person name="Goeker M."/>
        </authorList>
    </citation>
    <scope>NUCLEOTIDE SEQUENCE [LARGE SCALE GENOMIC DNA]</scope>
    <source>
        <strain evidence="10 11">DSM 25701</strain>
    </source>
</reference>
<dbReference type="AlphaFoldDB" id="A0A840R9G3"/>
<dbReference type="Gene3D" id="2.40.110.10">
    <property type="entry name" value="Butyryl-CoA Dehydrogenase, subunit A, domain 2"/>
    <property type="match status" value="1"/>
</dbReference>
<evidence type="ECO:0000313" key="11">
    <source>
        <dbReference type="Proteomes" id="UP000536640"/>
    </source>
</evidence>
<keyword evidence="11" id="KW-1185">Reference proteome</keyword>
<keyword evidence="4 6" id="KW-0274">FAD</keyword>
<evidence type="ECO:0000256" key="4">
    <source>
        <dbReference type="ARBA" id="ARBA00022827"/>
    </source>
</evidence>
<dbReference type="InterPro" id="IPR009100">
    <property type="entry name" value="AcylCoA_DH/oxidase_NM_dom_sf"/>
</dbReference>
<name>A0A840R9G3_9GAMM</name>
<dbReference type="Pfam" id="PF02771">
    <property type="entry name" value="Acyl-CoA_dh_N"/>
    <property type="match status" value="1"/>
</dbReference>
<dbReference type="InterPro" id="IPR036250">
    <property type="entry name" value="AcylCo_DH-like_C"/>
</dbReference>
<keyword evidence="5 6" id="KW-0560">Oxidoreductase</keyword>
<comment type="cofactor">
    <cofactor evidence="1 6">
        <name>FAD</name>
        <dbReference type="ChEBI" id="CHEBI:57692"/>
    </cofactor>
</comment>
<evidence type="ECO:0000256" key="2">
    <source>
        <dbReference type="ARBA" id="ARBA00009347"/>
    </source>
</evidence>
<dbReference type="Pfam" id="PF00441">
    <property type="entry name" value="Acyl-CoA_dh_1"/>
    <property type="match status" value="1"/>
</dbReference>
<feature type="domain" description="Acyl-CoA dehydrogenase/oxidase N-terminal" evidence="9">
    <location>
        <begin position="6"/>
        <end position="117"/>
    </location>
</feature>
<dbReference type="Gene3D" id="1.10.540.10">
    <property type="entry name" value="Acyl-CoA dehydrogenase/oxidase, N-terminal domain"/>
    <property type="match status" value="1"/>
</dbReference>
<dbReference type="CDD" id="cd00567">
    <property type="entry name" value="ACAD"/>
    <property type="match status" value="1"/>
</dbReference>
<dbReference type="SUPFAM" id="SSF47203">
    <property type="entry name" value="Acyl-CoA dehydrogenase C-terminal domain-like"/>
    <property type="match status" value="1"/>
</dbReference>
<dbReference type="InterPro" id="IPR006091">
    <property type="entry name" value="Acyl-CoA_Oxase/DH_mid-dom"/>
</dbReference>
<accession>A0A840R9G3</accession>
<dbReference type="PANTHER" id="PTHR43884:SF20">
    <property type="entry name" value="ACYL-COA DEHYDROGENASE FADE28"/>
    <property type="match status" value="1"/>
</dbReference>
<dbReference type="InterPro" id="IPR013786">
    <property type="entry name" value="AcylCoA_DH/ox_N"/>
</dbReference>
<feature type="domain" description="Acyl-CoA oxidase/dehydrogenase middle" evidence="8">
    <location>
        <begin position="123"/>
        <end position="212"/>
    </location>
</feature>
<sequence length="378" mass="41413">MNFNLSEEQAMIKDSVARFVADDYNFDQRRQNVAMDKGFNPDNWQTFAALGWLSIPFPEALGGFGGNAVDTMVIMEEFGKGLVAEPYVATVLLFGGLLAHSGDGELQQQLIAKIIDGSLQGSFAYLERQSRFELSDVKTSAVAEGDNYRLNGEKTVVFNGSAADKIIISVRTSGEQYDENGISLFIVDADADGLNHTDYRLMDGQRAANISLNNVVVSKLQLIGELDQGFSLIQSVVTETTRAICAEAVGIMQKLTETTVEYSKTREQFGTAIGKFQALQHRMVDMFIAGEQTRSLLYRAVCSANANSDDSEKDLLALKVMVGRAGTLIGGEAIQLHGGMGMTDELDVGHYVKRLMMINTTFGDADYNQARFSKLLNR</sequence>
<dbReference type="GO" id="GO:0050660">
    <property type="term" value="F:flavin adenine dinucleotide binding"/>
    <property type="evidence" value="ECO:0007669"/>
    <property type="project" value="InterPro"/>
</dbReference>
<keyword evidence="3 6" id="KW-0285">Flavoprotein</keyword>
<dbReference type="InterPro" id="IPR009075">
    <property type="entry name" value="AcylCo_DH/oxidase_C"/>
</dbReference>
<evidence type="ECO:0000259" key="8">
    <source>
        <dbReference type="Pfam" id="PF02770"/>
    </source>
</evidence>
<proteinExistence type="inferred from homology"/>
<protein>
    <recommendedName>
        <fullName evidence="12">Pimeloyl-CoA dehydrogenase small subunit</fullName>
    </recommendedName>
</protein>
<dbReference type="PANTHER" id="PTHR43884">
    <property type="entry name" value="ACYL-COA DEHYDROGENASE"/>
    <property type="match status" value="1"/>
</dbReference>
<evidence type="ECO:0000256" key="3">
    <source>
        <dbReference type="ARBA" id="ARBA00022630"/>
    </source>
</evidence>
<feature type="domain" description="Acyl-CoA dehydrogenase/oxidase C-terminal" evidence="7">
    <location>
        <begin position="227"/>
        <end position="363"/>
    </location>
</feature>
<evidence type="ECO:0000256" key="6">
    <source>
        <dbReference type="RuleBase" id="RU362125"/>
    </source>
</evidence>
<evidence type="ECO:0008006" key="12">
    <source>
        <dbReference type="Google" id="ProtNLM"/>
    </source>
</evidence>
<evidence type="ECO:0000256" key="5">
    <source>
        <dbReference type="ARBA" id="ARBA00023002"/>
    </source>
</evidence>
<dbReference type="GO" id="GO:0003995">
    <property type="term" value="F:acyl-CoA dehydrogenase activity"/>
    <property type="evidence" value="ECO:0007669"/>
    <property type="project" value="TreeGrafter"/>
</dbReference>
<gene>
    <name evidence="10" type="ORF">HNQ57_003537</name>
</gene>
<evidence type="ECO:0000313" key="10">
    <source>
        <dbReference type="EMBL" id="MBB5189234.1"/>
    </source>
</evidence>
<comment type="similarity">
    <text evidence="2 6">Belongs to the acyl-CoA dehydrogenase family.</text>
</comment>
<evidence type="ECO:0000256" key="1">
    <source>
        <dbReference type="ARBA" id="ARBA00001974"/>
    </source>
</evidence>
<dbReference type="RefSeq" id="WP_184465152.1">
    <property type="nucleotide sequence ID" value="NZ_JACHHW010000017.1"/>
</dbReference>
<dbReference type="EMBL" id="JACHHW010000017">
    <property type="protein sequence ID" value="MBB5189234.1"/>
    <property type="molecule type" value="Genomic_DNA"/>
</dbReference>
<evidence type="ECO:0000259" key="9">
    <source>
        <dbReference type="Pfam" id="PF02771"/>
    </source>
</evidence>
<dbReference type="Proteomes" id="UP000536640">
    <property type="component" value="Unassembled WGS sequence"/>
</dbReference>
<organism evidence="10 11">
    <name type="scientific">Zhongshania antarctica</name>
    <dbReference type="NCBI Taxonomy" id="641702"/>
    <lineage>
        <taxon>Bacteria</taxon>
        <taxon>Pseudomonadati</taxon>
        <taxon>Pseudomonadota</taxon>
        <taxon>Gammaproteobacteria</taxon>
        <taxon>Cellvibrionales</taxon>
        <taxon>Spongiibacteraceae</taxon>
        <taxon>Zhongshania</taxon>
    </lineage>
</organism>
<dbReference type="Pfam" id="PF02770">
    <property type="entry name" value="Acyl-CoA_dh_M"/>
    <property type="match status" value="1"/>
</dbReference>
<evidence type="ECO:0000259" key="7">
    <source>
        <dbReference type="Pfam" id="PF00441"/>
    </source>
</evidence>
<dbReference type="InterPro" id="IPR037069">
    <property type="entry name" value="AcylCoA_DH/ox_N_sf"/>
</dbReference>